<dbReference type="Proteomes" id="UP000660611">
    <property type="component" value="Unassembled WGS sequence"/>
</dbReference>
<gene>
    <name evidence="1" type="ORF">Dsi01nite_096950</name>
</gene>
<proteinExistence type="predicted"/>
<evidence type="ECO:0000313" key="2">
    <source>
        <dbReference type="Proteomes" id="UP000660611"/>
    </source>
</evidence>
<reference evidence="1" key="1">
    <citation type="submission" date="2021-01" db="EMBL/GenBank/DDBJ databases">
        <title>Whole genome shotgun sequence of Dactylosporangium siamense NBRC 106093.</title>
        <authorList>
            <person name="Komaki H."/>
            <person name="Tamura T."/>
        </authorList>
    </citation>
    <scope>NUCLEOTIDE SEQUENCE</scope>
    <source>
        <strain evidence="1">NBRC 106093</strain>
    </source>
</reference>
<name>A0A919UDN6_9ACTN</name>
<accession>A0A919UDN6</accession>
<evidence type="ECO:0000313" key="1">
    <source>
        <dbReference type="EMBL" id="GIG51654.1"/>
    </source>
</evidence>
<dbReference type="AlphaFoldDB" id="A0A919UDN6"/>
<dbReference type="EMBL" id="BONQ01000157">
    <property type="protein sequence ID" value="GIG51654.1"/>
    <property type="molecule type" value="Genomic_DNA"/>
</dbReference>
<keyword evidence="2" id="KW-1185">Reference proteome</keyword>
<organism evidence="1 2">
    <name type="scientific">Dactylosporangium siamense</name>
    <dbReference type="NCBI Taxonomy" id="685454"/>
    <lineage>
        <taxon>Bacteria</taxon>
        <taxon>Bacillati</taxon>
        <taxon>Actinomycetota</taxon>
        <taxon>Actinomycetes</taxon>
        <taxon>Micromonosporales</taxon>
        <taxon>Micromonosporaceae</taxon>
        <taxon>Dactylosporangium</taxon>
    </lineage>
</organism>
<comment type="caution">
    <text evidence="1">The sequence shown here is derived from an EMBL/GenBank/DDBJ whole genome shotgun (WGS) entry which is preliminary data.</text>
</comment>
<protein>
    <submittedName>
        <fullName evidence="1">Uncharacterized protein</fullName>
    </submittedName>
</protein>
<sequence length="73" mass="8094">MLAHAGVQQLGKVESVQVEARLTAVLEQCGVRVLDTQLWIEDGEADPGPFDNGKKQLAVFTGTDESRRMRLRK</sequence>